<evidence type="ECO:0000256" key="1">
    <source>
        <dbReference type="ARBA" id="ARBA00010490"/>
    </source>
</evidence>
<dbReference type="PANTHER" id="PTHR10840:SF0">
    <property type="entry name" value="PROGRAMMED CELL DEATH PROTEIN 5"/>
    <property type="match status" value="1"/>
</dbReference>
<proteinExistence type="inferred from homology"/>
<dbReference type="GO" id="GO:0003677">
    <property type="term" value="F:DNA binding"/>
    <property type="evidence" value="ECO:0007669"/>
    <property type="project" value="InterPro"/>
</dbReference>
<dbReference type="InterPro" id="IPR036883">
    <property type="entry name" value="PDCD5-like_sf"/>
</dbReference>
<dbReference type="EMBL" id="HBGA01029189">
    <property type="protein sequence ID" value="CAD8999670.1"/>
    <property type="molecule type" value="Transcribed_RNA"/>
</dbReference>
<comment type="similarity">
    <text evidence="1">Belongs to the PDCD5 family.</text>
</comment>
<evidence type="ECO:0000313" key="4">
    <source>
        <dbReference type="EMBL" id="CAD8999671.1"/>
    </source>
</evidence>
<dbReference type="InterPro" id="IPR002836">
    <property type="entry name" value="PDCD5-like"/>
</dbReference>
<dbReference type="PANTHER" id="PTHR10840">
    <property type="entry name" value="PROGRAMMED CELL DEATH PROTEIN 5"/>
    <property type="match status" value="1"/>
</dbReference>
<dbReference type="GO" id="GO:0005634">
    <property type="term" value="C:nucleus"/>
    <property type="evidence" value="ECO:0007669"/>
    <property type="project" value="TreeGrafter"/>
</dbReference>
<dbReference type="GO" id="GO:0005829">
    <property type="term" value="C:cytosol"/>
    <property type="evidence" value="ECO:0007669"/>
    <property type="project" value="TreeGrafter"/>
</dbReference>
<dbReference type="Gene3D" id="1.10.8.140">
    <property type="entry name" value="PDCD5-like"/>
    <property type="match status" value="1"/>
</dbReference>
<dbReference type="SUPFAM" id="SSF46950">
    <property type="entry name" value="Double-stranded DNA-binding domain"/>
    <property type="match status" value="1"/>
</dbReference>
<name>A0A6U7UYZ8_9EUGL</name>
<evidence type="ECO:0008006" key="5">
    <source>
        <dbReference type="Google" id="ProtNLM"/>
    </source>
</evidence>
<evidence type="ECO:0000256" key="2">
    <source>
        <dbReference type="SAM" id="MobiDB-lite"/>
    </source>
</evidence>
<reference evidence="4" key="1">
    <citation type="submission" date="2021-01" db="EMBL/GenBank/DDBJ databases">
        <authorList>
            <person name="Corre E."/>
            <person name="Pelletier E."/>
            <person name="Niang G."/>
            <person name="Scheremetjew M."/>
            <person name="Finn R."/>
            <person name="Kale V."/>
            <person name="Holt S."/>
            <person name="Cochrane G."/>
            <person name="Meng A."/>
            <person name="Brown T."/>
            <person name="Cohen L."/>
        </authorList>
    </citation>
    <scope>NUCLEOTIDE SEQUENCE</scope>
    <source>
        <strain evidence="4">NIES-381</strain>
    </source>
</reference>
<feature type="compositionally biased region" description="Low complexity" evidence="2">
    <location>
        <begin position="13"/>
        <end position="28"/>
    </location>
</feature>
<sequence>MQQMNMPVDAETHAQFQAQAQAQSANQEKQAEQEEQRKSMLLAALDAEARERLGRIATVKPEKARQVENMIIQAVARGQLQPPVKEDQLIQILESASGGGSGSSGPTITIKRKVADDDDW</sequence>
<protein>
    <recommendedName>
        <fullName evidence="5">Double-stranded DNA-binding domain-containing protein</fullName>
    </recommendedName>
</protein>
<dbReference type="AlphaFoldDB" id="A0A6U7UYZ8"/>
<feature type="region of interest" description="Disordered" evidence="2">
    <location>
        <begin position="95"/>
        <end position="120"/>
    </location>
</feature>
<feature type="region of interest" description="Disordered" evidence="2">
    <location>
        <begin position="1"/>
        <end position="37"/>
    </location>
</feature>
<dbReference type="Pfam" id="PF01984">
    <property type="entry name" value="dsDNA_bind"/>
    <property type="match status" value="1"/>
</dbReference>
<accession>A0A6U7UYZ8</accession>
<evidence type="ECO:0000313" key="3">
    <source>
        <dbReference type="EMBL" id="CAD8999670.1"/>
    </source>
</evidence>
<dbReference type="EMBL" id="HBGA01029190">
    <property type="protein sequence ID" value="CAD8999671.1"/>
    <property type="molecule type" value="Transcribed_RNA"/>
</dbReference>
<organism evidence="4">
    <name type="scientific">Eutreptiella gymnastica</name>
    <dbReference type="NCBI Taxonomy" id="73025"/>
    <lineage>
        <taxon>Eukaryota</taxon>
        <taxon>Discoba</taxon>
        <taxon>Euglenozoa</taxon>
        <taxon>Euglenida</taxon>
        <taxon>Spirocuta</taxon>
        <taxon>Euglenophyceae</taxon>
        <taxon>Eutreptiales</taxon>
        <taxon>Eutreptiaceae</taxon>
        <taxon>Eutreptiella</taxon>
    </lineage>
</organism>
<gene>
    <name evidence="3" type="ORF">EGYM00392_LOCUS10743</name>
    <name evidence="4" type="ORF">EGYM00392_LOCUS10744</name>
</gene>
<dbReference type="PIRSF" id="PIRSF015730">
    <property type="entry name" value="TFAR19"/>
    <property type="match status" value="1"/>
</dbReference>